<evidence type="ECO:0000313" key="10">
    <source>
        <dbReference type="EMBL" id="KEF39078.1"/>
    </source>
</evidence>
<dbReference type="SMART" id="SM00331">
    <property type="entry name" value="PP2C_SIG"/>
    <property type="match status" value="1"/>
</dbReference>
<dbReference type="EMBL" id="JJRY01000004">
    <property type="protein sequence ID" value="KEF39078.1"/>
    <property type="molecule type" value="Genomic_DNA"/>
</dbReference>
<dbReference type="Pfam" id="PF07228">
    <property type="entry name" value="SpoIIE"/>
    <property type="match status" value="1"/>
</dbReference>
<keyword evidence="3" id="KW-1003">Cell membrane</keyword>
<keyword evidence="7 8" id="KW-0472">Membrane</keyword>
<feature type="domain" description="HAMP" evidence="9">
    <location>
        <begin position="196"/>
        <end position="249"/>
    </location>
</feature>
<accession>A0A072NQB3</accession>
<dbReference type="PATRIC" id="fig|1348973.3.peg.1431"/>
<dbReference type="RefSeq" id="WP_035194516.1">
    <property type="nucleotide sequence ID" value="NZ_JJRY01000004.1"/>
</dbReference>
<gene>
    <name evidence="10" type="ORF">M670_01464</name>
</gene>
<dbReference type="Pfam" id="PF13675">
    <property type="entry name" value="PilJ"/>
    <property type="match status" value="1"/>
</dbReference>
<dbReference type="PROSITE" id="PS50885">
    <property type="entry name" value="HAMP"/>
    <property type="match status" value="1"/>
</dbReference>
<keyword evidence="4 8" id="KW-0812">Transmembrane</keyword>
<dbReference type="Proteomes" id="UP000027936">
    <property type="component" value="Unassembled WGS sequence"/>
</dbReference>
<dbReference type="OrthoDB" id="9763484at2"/>
<evidence type="ECO:0000256" key="6">
    <source>
        <dbReference type="ARBA" id="ARBA00022989"/>
    </source>
</evidence>
<evidence type="ECO:0000259" key="9">
    <source>
        <dbReference type="PROSITE" id="PS50885"/>
    </source>
</evidence>
<dbReference type="InterPro" id="IPR052016">
    <property type="entry name" value="Bact_Sigma-Reg"/>
</dbReference>
<evidence type="ECO:0000256" key="3">
    <source>
        <dbReference type="ARBA" id="ARBA00022475"/>
    </source>
</evidence>
<keyword evidence="10" id="KW-0418">Kinase</keyword>
<dbReference type="PANTHER" id="PTHR43156:SF2">
    <property type="entry name" value="STAGE II SPORULATION PROTEIN E"/>
    <property type="match status" value="1"/>
</dbReference>
<comment type="subcellular location">
    <subcellularLocation>
        <location evidence="2">Cell membrane</location>
    </subcellularLocation>
    <subcellularLocation>
        <location evidence="1">Membrane</location>
        <topology evidence="1">Multi-pass membrane protein</topology>
    </subcellularLocation>
</comment>
<dbReference type="SUPFAM" id="SSF81606">
    <property type="entry name" value="PP2C-like"/>
    <property type="match status" value="1"/>
</dbReference>
<proteinExistence type="predicted"/>
<reference evidence="10 11" key="1">
    <citation type="submission" date="2014-04" db="EMBL/GenBank/DDBJ databases">
        <title>Draft genome sequence of Bacillus azotoformans MEV2011, a (co-) denitrifying strain unable to grow in the presence of oxygen.</title>
        <authorList>
            <person name="Nielsen M."/>
            <person name="Schreiber L."/>
            <person name="Finster K."/>
            <person name="Schramm A."/>
        </authorList>
    </citation>
    <scope>NUCLEOTIDE SEQUENCE [LARGE SCALE GENOMIC DNA]</scope>
    <source>
        <strain evidence="10 11">MEV2011</strain>
    </source>
</reference>
<evidence type="ECO:0000256" key="4">
    <source>
        <dbReference type="ARBA" id="ARBA00022692"/>
    </source>
</evidence>
<dbReference type="GO" id="GO:0016301">
    <property type="term" value="F:kinase activity"/>
    <property type="evidence" value="ECO:0007669"/>
    <property type="project" value="UniProtKB-KW"/>
</dbReference>
<feature type="transmembrane region" description="Helical" evidence="8">
    <location>
        <begin position="12"/>
        <end position="34"/>
    </location>
</feature>
<dbReference type="InterPro" id="IPR003660">
    <property type="entry name" value="HAMP_dom"/>
</dbReference>
<protein>
    <submittedName>
        <fullName evidence="10">Signal transduction histidine kinase, nitrate/nitrite-specific</fullName>
    </submittedName>
</protein>
<comment type="caution">
    <text evidence="10">The sequence shown here is derived from an EMBL/GenBank/DDBJ whole genome shotgun (WGS) entry which is preliminary data.</text>
</comment>
<evidence type="ECO:0000256" key="5">
    <source>
        <dbReference type="ARBA" id="ARBA00022801"/>
    </source>
</evidence>
<dbReference type="Gene3D" id="6.10.340.10">
    <property type="match status" value="1"/>
</dbReference>
<name>A0A072NQB3_SCHAZ</name>
<dbReference type="InterPro" id="IPR029095">
    <property type="entry name" value="NarX-like_N"/>
</dbReference>
<dbReference type="InterPro" id="IPR001932">
    <property type="entry name" value="PPM-type_phosphatase-like_dom"/>
</dbReference>
<dbReference type="AlphaFoldDB" id="A0A072NQB3"/>
<sequence>MRIQDLSLKVKLGSIFTIALLLNFFGFYVMINFLDEHKHDSHLINLAGSQRMLTMQMVNEAYHVAESNPIYYTQLRATAKKFEKNQEVLIFGNNSSGIHGIKAPNITAHLVEVLHEWQPFSQKLDRLIKSNDPSEKRQIAAEIQQDSFLLLRKVNNVTNQIEQNSEHKVEIIKNIQISIMLVNVFIFLFATWASIHHIIHPITDVIQLMKRVADGDINVKKLTIERSDEVGHLAQSFNQMVSNLKHLVLTGKVQVDFLPPELNNENFEIKSIYKPSEYVSGDFYHYIWDKERNTLYGYLIDIMGHGLDTALHTSHIHVLFEQAAHKHDLSLAEKVKWVNHESIKFLTNETFATGICFEFNFLTSSLKYVSCGINHFIAMTKEQKGMITVEGAFLGIMEAMPFEEYEMPFKSGDYFNFLTDGLLDHLHVDQYQFPSSFQASYEMLVALSNSAIITDDASGLCINIK</sequence>
<evidence type="ECO:0000313" key="11">
    <source>
        <dbReference type="Proteomes" id="UP000027936"/>
    </source>
</evidence>
<dbReference type="GO" id="GO:0016791">
    <property type="term" value="F:phosphatase activity"/>
    <property type="evidence" value="ECO:0007669"/>
    <property type="project" value="TreeGrafter"/>
</dbReference>
<dbReference type="CDD" id="cd06225">
    <property type="entry name" value="HAMP"/>
    <property type="match status" value="1"/>
</dbReference>
<evidence type="ECO:0000256" key="8">
    <source>
        <dbReference type="SAM" id="Phobius"/>
    </source>
</evidence>
<evidence type="ECO:0000256" key="1">
    <source>
        <dbReference type="ARBA" id="ARBA00004141"/>
    </source>
</evidence>
<keyword evidence="5" id="KW-0378">Hydrolase</keyword>
<organism evidence="10 11">
    <name type="scientific">Schinkia azotoformans MEV2011</name>
    <dbReference type="NCBI Taxonomy" id="1348973"/>
    <lineage>
        <taxon>Bacteria</taxon>
        <taxon>Bacillati</taxon>
        <taxon>Bacillota</taxon>
        <taxon>Bacilli</taxon>
        <taxon>Bacillales</taxon>
        <taxon>Bacillaceae</taxon>
        <taxon>Calidifontibacillus/Schinkia group</taxon>
        <taxon>Schinkia</taxon>
    </lineage>
</organism>
<dbReference type="GO" id="GO:0007165">
    <property type="term" value="P:signal transduction"/>
    <property type="evidence" value="ECO:0007669"/>
    <property type="project" value="InterPro"/>
</dbReference>
<dbReference type="Gene3D" id="3.60.40.10">
    <property type="entry name" value="PPM-type phosphatase domain"/>
    <property type="match status" value="1"/>
</dbReference>
<feature type="transmembrane region" description="Helical" evidence="8">
    <location>
        <begin position="177"/>
        <end position="199"/>
    </location>
</feature>
<dbReference type="SUPFAM" id="SSF158472">
    <property type="entry name" value="HAMP domain-like"/>
    <property type="match status" value="1"/>
</dbReference>
<keyword evidence="10" id="KW-0808">Transferase</keyword>
<dbReference type="GO" id="GO:0005886">
    <property type="term" value="C:plasma membrane"/>
    <property type="evidence" value="ECO:0007669"/>
    <property type="project" value="UniProtKB-SubCell"/>
</dbReference>
<evidence type="ECO:0000256" key="7">
    <source>
        <dbReference type="ARBA" id="ARBA00023136"/>
    </source>
</evidence>
<evidence type="ECO:0000256" key="2">
    <source>
        <dbReference type="ARBA" id="ARBA00004236"/>
    </source>
</evidence>
<keyword evidence="6 8" id="KW-1133">Transmembrane helix</keyword>
<dbReference type="InterPro" id="IPR036457">
    <property type="entry name" value="PPM-type-like_dom_sf"/>
</dbReference>
<dbReference type="SMART" id="SM00304">
    <property type="entry name" value="HAMP"/>
    <property type="match status" value="1"/>
</dbReference>
<dbReference type="PANTHER" id="PTHR43156">
    <property type="entry name" value="STAGE II SPORULATION PROTEIN E-RELATED"/>
    <property type="match status" value="1"/>
</dbReference>
<dbReference type="Pfam" id="PF00672">
    <property type="entry name" value="HAMP"/>
    <property type="match status" value="1"/>
</dbReference>